<dbReference type="GeneID" id="75109814"/>
<keyword evidence="5 6" id="KW-0472">Membrane</keyword>
<dbReference type="EMBL" id="CP022115">
    <property type="protein sequence ID" value="ASJ24500.1"/>
    <property type="molecule type" value="Genomic_DNA"/>
</dbReference>
<keyword evidence="2" id="KW-1003">Cell membrane</keyword>
<evidence type="ECO:0000313" key="8">
    <source>
        <dbReference type="EMBL" id="MCG9024387.1"/>
    </source>
</evidence>
<dbReference type="OMA" id="QDTQRYE"/>
<dbReference type="GO" id="GO:0015920">
    <property type="term" value="P:lipopolysaccharide transport"/>
    <property type="evidence" value="ECO:0007669"/>
    <property type="project" value="TreeGrafter"/>
</dbReference>
<sequence>MKILTRYIGGNVIAASIFGLLALLSLFAFFDVLSELTDIGRGGYSFSDVLVVVALKLPRHAFELMPLAVLIGTMVAMSLLAGSSEYAVMRTSGMSLGQVARILAGIGALFAVLTFVTGEFAAPWAEQASERTKLQSTGAVISGDFRSGAWIKDDNHFINVREMLPDNTLLGINIYTYDKNDRLTDVRYARRAIYQPDGSWQLEDIKETRIEANRTIARDLPSQRWESILQPELLSTLLVEPERMSVADLGRYIEHLATNRQNTLRYEIALWGKLFYPLACLTMALVALAFTPVNQRQSNLGSRIFVGILIGLAFYFINRLFGHLGLLYGWSPPLVTLLPTLIFLAVGTWFLVRQERR</sequence>
<keyword evidence="3 6" id="KW-0812">Transmembrane</keyword>
<dbReference type="NCBIfam" id="TIGR04408">
    <property type="entry name" value="LptG_lptG"/>
    <property type="match status" value="1"/>
</dbReference>
<comment type="subcellular location">
    <subcellularLocation>
        <location evidence="1">Cell membrane</location>
        <topology evidence="1">Multi-pass membrane protein</topology>
    </subcellularLocation>
</comment>
<feature type="transmembrane region" description="Helical" evidence="6">
    <location>
        <begin position="274"/>
        <end position="293"/>
    </location>
</feature>
<reference evidence="7" key="1">
    <citation type="journal article" date="2017" name="J. Antimicrob. Chemother.">
        <title>Emergence and genomic analysis of MDR Laribacter hongkongensis strain HLGZ1 from Guangzhou, China.</title>
        <authorList>
            <person name="Wu H.K."/>
            <person name="Chen J.H."/>
            <person name="Yang L."/>
            <person name="Li A.R."/>
            <person name="Su D.H."/>
            <person name="Lin Y.P."/>
            <person name="Chen D.Q."/>
        </authorList>
    </citation>
    <scope>NUCLEOTIDE SEQUENCE</scope>
    <source>
        <strain evidence="7">HLGZ1</strain>
    </source>
</reference>
<evidence type="ECO:0000313" key="9">
    <source>
        <dbReference type="Proteomes" id="UP000197424"/>
    </source>
</evidence>
<feature type="transmembrane region" description="Helical" evidence="6">
    <location>
        <begin position="64"/>
        <end position="81"/>
    </location>
</feature>
<accession>A0A248LI82</accession>
<dbReference type="InterPro" id="IPR005495">
    <property type="entry name" value="LptG/LptF_permease"/>
</dbReference>
<protein>
    <submittedName>
        <fullName evidence="7">LPS export ABC transporter permease LptG</fullName>
    </submittedName>
</protein>
<dbReference type="InterPro" id="IPR030923">
    <property type="entry name" value="LptG"/>
</dbReference>
<reference evidence="9" key="2">
    <citation type="submission" date="2017-06" db="EMBL/GenBank/DDBJ databases">
        <title>Whole genome sequence of Laribacter hongkongensis LHGZ1.</title>
        <authorList>
            <person name="Chen D."/>
            <person name="Wu H."/>
            <person name="Chen J."/>
        </authorList>
    </citation>
    <scope>NUCLEOTIDE SEQUENCE [LARGE SCALE GENOMIC DNA]</scope>
    <source>
        <strain evidence="9">LHGZ1</strain>
    </source>
</reference>
<evidence type="ECO:0000256" key="2">
    <source>
        <dbReference type="ARBA" id="ARBA00022475"/>
    </source>
</evidence>
<organism evidence="7 9">
    <name type="scientific">Laribacter hongkongensis</name>
    <dbReference type="NCBI Taxonomy" id="168471"/>
    <lineage>
        <taxon>Bacteria</taxon>
        <taxon>Pseudomonadati</taxon>
        <taxon>Pseudomonadota</taxon>
        <taxon>Betaproteobacteria</taxon>
        <taxon>Neisseriales</taxon>
        <taxon>Aquaspirillaceae</taxon>
        <taxon>Laribacter</taxon>
    </lineage>
</organism>
<dbReference type="PANTHER" id="PTHR33529">
    <property type="entry name" value="SLR0882 PROTEIN-RELATED"/>
    <property type="match status" value="1"/>
</dbReference>
<dbReference type="Pfam" id="PF03739">
    <property type="entry name" value="LptF_LptG"/>
    <property type="match status" value="1"/>
</dbReference>
<evidence type="ECO:0000256" key="3">
    <source>
        <dbReference type="ARBA" id="ARBA00022692"/>
    </source>
</evidence>
<evidence type="ECO:0000256" key="5">
    <source>
        <dbReference type="ARBA" id="ARBA00023136"/>
    </source>
</evidence>
<dbReference type="OrthoDB" id="9776227at2"/>
<dbReference type="GO" id="GO:0055085">
    <property type="term" value="P:transmembrane transport"/>
    <property type="evidence" value="ECO:0007669"/>
    <property type="project" value="InterPro"/>
</dbReference>
<feature type="transmembrane region" description="Helical" evidence="6">
    <location>
        <begin position="300"/>
        <end position="318"/>
    </location>
</feature>
<evidence type="ECO:0000256" key="6">
    <source>
        <dbReference type="SAM" id="Phobius"/>
    </source>
</evidence>
<dbReference type="PANTHER" id="PTHR33529:SF2">
    <property type="entry name" value="LIPOPOLYSACCHARIDE EXPORT SYSTEM PERMEASE PROTEIN LPTG"/>
    <property type="match status" value="1"/>
</dbReference>
<reference evidence="7" key="3">
    <citation type="submission" date="2017-06" db="EMBL/GenBank/DDBJ databases">
        <authorList>
            <person name="Kim H.J."/>
            <person name="Triplett B.A."/>
        </authorList>
    </citation>
    <scope>NUCLEOTIDE SEQUENCE</scope>
    <source>
        <strain evidence="7">HLGZ1</strain>
    </source>
</reference>
<name>A0A248LI82_9NEIS</name>
<gene>
    <name evidence="7" type="primary">lptG</name>
    <name evidence="8" type="ORF">LH440_00430</name>
    <name evidence="7" type="ORF">LHGZ1_1669</name>
</gene>
<evidence type="ECO:0000256" key="1">
    <source>
        <dbReference type="ARBA" id="ARBA00004651"/>
    </source>
</evidence>
<feature type="transmembrane region" description="Helical" evidence="6">
    <location>
        <begin position="330"/>
        <end position="352"/>
    </location>
</feature>
<reference evidence="8 10" key="4">
    <citation type="submission" date="2021-10" db="EMBL/GenBank/DDBJ databases">
        <title>Whole-genome sequencing analysis of Laribacter hongkongensis: virulence gene profiles, carbohydrate-active enzyme prediction, and antimicrobial resistance characterization.</title>
        <authorList>
            <person name="Yuan P."/>
            <person name="Zhan Y."/>
            <person name="Chen D."/>
        </authorList>
    </citation>
    <scope>NUCLEOTIDE SEQUENCE [LARGE SCALE GENOMIC DNA]</scope>
    <source>
        <strain evidence="8 10">W67</strain>
    </source>
</reference>
<dbReference type="Proteomes" id="UP001200247">
    <property type="component" value="Unassembled WGS sequence"/>
</dbReference>
<evidence type="ECO:0000256" key="4">
    <source>
        <dbReference type="ARBA" id="ARBA00022989"/>
    </source>
</evidence>
<dbReference type="EMBL" id="JAJAXM010000001">
    <property type="protein sequence ID" value="MCG9024387.1"/>
    <property type="molecule type" value="Genomic_DNA"/>
</dbReference>
<dbReference type="AlphaFoldDB" id="A0A248LI82"/>
<dbReference type="RefSeq" id="WP_012696888.1">
    <property type="nucleotide sequence ID" value="NZ_CP022115.1"/>
</dbReference>
<dbReference type="Proteomes" id="UP000197424">
    <property type="component" value="Chromosome"/>
</dbReference>
<proteinExistence type="predicted"/>
<feature type="transmembrane region" description="Helical" evidence="6">
    <location>
        <begin position="12"/>
        <end position="30"/>
    </location>
</feature>
<keyword evidence="4 6" id="KW-1133">Transmembrane helix</keyword>
<feature type="transmembrane region" description="Helical" evidence="6">
    <location>
        <begin position="102"/>
        <end position="125"/>
    </location>
</feature>
<evidence type="ECO:0000313" key="10">
    <source>
        <dbReference type="Proteomes" id="UP001200247"/>
    </source>
</evidence>
<evidence type="ECO:0000313" key="7">
    <source>
        <dbReference type="EMBL" id="ASJ24500.1"/>
    </source>
</evidence>
<dbReference type="GO" id="GO:0043190">
    <property type="term" value="C:ATP-binding cassette (ABC) transporter complex"/>
    <property type="evidence" value="ECO:0007669"/>
    <property type="project" value="InterPro"/>
</dbReference>